<feature type="compositionally biased region" description="Gly residues" evidence="1">
    <location>
        <begin position="149"/>
        <end position="160"/>
    </location>
</feature>
<comment type="caution">
    <text evidence="2">The sequence shown here is derived from an EMBL/GenBank/DDBJ whole genome shotgun (WGS) entry which is preliminary data.</text>
</comment>
<protein>
    <submittedName>
        <fullName evidence="2">Unnamed protein product</fullName>
    </submittedName>
</protein>
<dbReference type="EMBL" id="BSXU01004947">
    <property type="protein sequence ID" value="GMG49076.1"/>
    <property type="molecule type" value="Genomic_DNA"/>
</dbReference>
<accession>A0A9W6Z5R1</accession>
<feature type="region of interest" description="Disordered" evidence="1">
    <location>
        <begin position="118"/>
        <end position="171"/>
    </location>
</feature>
<dbReference type="OrthoDB" id="5344687at2759"/>
<dbReference type="Proteomes" id="UP001165063">
    <property type="component" value="Unassembled WGS sequence"/>
</dbReference>
<evidence type="ECO:0000313" key="2">
    <source>
        <dbReference type="EMBL" id="GMG49076.1"/>
    </source>
</evidence>
<gene>
    <name evidence="2" type="ORF">Amon01_000707100</name>
</gene>
<evidence type="ECO:0000256" key="1">
    <source>
        <dbReference type="SAM" id="MobiDB-lite"/>
    </source>
</evidence>
<keyword evidence="3" id="KW-1185">Reference proteome</keyword>
<organism evidence="2 3">
    <name type="scientific">Ambrosiozyma monospora</name>
    <name type="common">Yeast</name>
    <name type="synonym">Endomycopsis monosporus</name>
    <dbReference type="NCBI Taxonomy" id="43982"/>
    <lineage>
        <taxon>Eukaryota</taxon>
        <taxon>Fungi</taxon>
        <taxon>Dikarya</taxon>
        <taxon>Ascomycota</taxon>
        <taxon>Saccharomycotina</taxon>
        <taxon>Pichiomycetes</taxon>
        <taxon>Pichiales</taxon>
        <taxon>Pichiaceae</taxon>
        <taxon>Ambrosiozyma</taxon>
    </lineage>
</organism>
<sequence length="171" mass="18503">MSSFQSNPILSQIPLVVTPGSFQKPKPVTLPYDFQQLPPNINEFKDQYIPKNIENLKNLVLQETQLIEKLQKTKNGEKENEDEAVVKFKTWERQIKLMAPGYFGKDGSVGVVMTPTKHFKSDSDSDSDSQAVGIADSTKPGEANSDSFGSGGNGGNGGNGSVAQDLAGLKI</sequence>
<reference evidence="2" key="1">
    <citation type="submission" date="2023-04" db="EMBL/GenBank/DDBJ databases">
        <title>Ambrosiozyma monospora NBRC 1965.</title>
        <authorList>
            <person name="Ichikawa N."/>
            <person name="Sato H."/>
            <person name="Tonouchi N."/>
        </authorList>
    </citation>
    <scope>NUCLEOTIDE SEQUENCE</scope>
    <source>
        <strain evidence="2">NBRC 1965</strain>
    </source>
</reference>
<dbReference type="AlphaFoldDB" id="A0A9W6Z5R1"/>
<proteinExistence type="predicted"/>
<name>A0A9W6Z5R1_AMBMO</name>
<evidence type="ECO:0000313" key="3">
    <source>
        <dbReference type="Proteomes" id="UP001165063"/>
    </source>
</evidence>